<evidence type="ECO:0000256" key="1">
    <source>
        <dbReference type="SAM" id="MobiDB-lite"/>
    </source>
</evidence>
<organism evidence="2">
    <name type="scientific">hydrothermal vent metagenome</name>
    <dbReference type="NCBI Taxonomy" id="652676"/>
    <lineage>
        <taxon>unclassified sequences</taxon>
        <taxon>metagenomes</taxon>
        <taxon>ecological metagenomes</taxon>
    </lineage>
</organism>
<name>A0A3B1BTG5_9ZZZZ</name>
<feature type="compositionally biased region" description="Low complexity" evidence="1">
    <location>
        <begin position="232"/>
        <end position="252"/>
    </location>
</feature>
<dbReference type="AlphaFoldDB" id="A0A3B1BTG5"/>
<protein>
    <recommendedName>
        <fullName evidence="3">DNA transfer protein p32</fullName>
    </recommendedName>
</protein>
<evidence type="ECO:0000313" key="2">
    <source>
        <dbReference type="EMBL" id="VAX07957.1"/>
    </source>
</evidence>
<feature type="region of interest" description="Disordered" evidence="1">
    <location>
        <begin position="412"/>
        <end position="444"/>
    </location>
</feature>
<gene>
    <name evidence="2" type="ORF">MNBD_ALPHA03-1278</name>
</gene>
<feature type="region of interest" description="Disordered" evidence="1">
    <location>
        <begin position="18"/>
        <end position="53"/>
    </location>
</feature>
<feature type="region of interest" description="Disordered" evidence="1">
    <location>
        <begin position="158"/>
        <end position="257"/>
    </location>
</feature>
<feature type="compositionally biased region" description="Polar residues" evidence="1">
    <location>
        <begin position="194"/>
        <end position="205"/>
    </location>
</feature>
<feature type="compositionally biased region" description="Basic and acidic residues" evidence="1">
    <location>
        <begin position="31"/>
        <end position="53"/>
    </location>
</feature>
<reference evidence="2" key="1">
    <citation type="submission" date="2018-06" db="EMBL/GenBank/DDBJ databases">
        <authorList>
            <person name="Zhirakovskaya E."/>
        </authorList>
    </citation>
    <scope>NUCLEOTIDE SEQUENCE</scope>
</reference>
<dbReference type="EMBL" id="UOFW01000228">
    <property type="protein sequence ID" value="VAX07957.1"/>
    <property type="molecule type" value="Genomic_DNA"/>
</dbReference>
<proteinExistence type="predicted"/>
<sequence>MLGAIIGGISSIGGANQANQAAQQQSGIDAQTRENASRRTMEMQRRSNEELQRQYELTRRDTLPGRQTGVGAMNWLNQMLLPGQYQSYTDPNITGTPEYLRPMIYGPDGSASVQQGEYRNPYSVENAFNYTLDGATTDDWGQRFQQALLPDPANFLGGNDTGPGVTVPNYNPSPGRRGTEFDGGRSLQAGSPVRSGQTYDQNGNASPDGRVYAGGPGGYFGPGGERRGGAPGYRDISSQPTQGQPAQGGQSPFMPSKFKVGDFKASPGYGFRVNEGEKGVQNYLSANKMRLSGAGLKAMEKYRQGTASDEYGNFFNRELAGYQQTEQDKQNYLGRIFQMAGFGPQSVNTAATAGANTASGVAGVNSNAGNALSNIAMQSGANQANIAGARANNYNNALQSGAQNFMAYRQQQQMMNQFNRGSGGGSGAYNPYDDPSSRQYNEYQ</sequence>
<accession>A0A3B1BTG5</accession>
<evidence type="ECO:0008006" key="3">
    <source>
        <dbReference type="Google" id="ProtNLM"/>
    </source>
</evidence>
<feature type="compositionally biased region" description="Gly residues" evidence="1">
    <location>
        <begin position="212"/>
        <end position="223"/>
    </location>
</feature>